<feature type="compositionally biased region" description="Basic and acidic residues" evidence="1">
    <location>
        <begin position="86"/>
        <end position="96"/>
    </location>
</feature>
<feature type="region of interest" description="Disordered" evidence="1">
    <location>
        <begin position="63"/>
        <end position="103"/>
    </location>
</feature>
<keyword evidence="3" id="KW-1185">Reference proteome</keyword>
<dbReference type="Proteomes" id="UP000054097">
    <property type="component" value="Unassembled WGS sequence"/>
</dbReference>
<dbReference type="HOGENOM" id="CLU_676468_0_0_1"/>
<sequence length="407" mass="45078">MAKVLEIPSVVEISSAEIVAKLEDLAAGDIVPPKPEAWAFIDKEFELDSGTLSSEHARILAAPWPPAETAQEPPSRGPTTRRSKRTAKEKPRKQETPRISPSGLNLLMSENDLVLAIIGTRAYFQTRVEAKVKNQVNTSPSARPTFQEMLWALLVMSPPPAPVPSKGQKAPALVPYIKPVAIVHYVPIISEATELRATQLIMFVSQTGSLLNAFRLSPNILTKLGHVVGEINKSKFARYIGSRGIWPLRQRSTGAFVLLEWWAATHPGVLSDYQTAISPKAKDEGLRTELRRELSRTMGIKQGNIASVQDELLSVGFDFVAKKRRQMTIIVKEAYESLVAEARATPEMFFNDGPVMAEATKVFFQTRPRQSRFDEMVGRSEVGMAGNQQTAANVVKRRKSFSFKESD</sequence>
<accession>A0A0C3ANP1</accession>
<evidence type="ECO:0000313" key="2">
    <source>
        <dbReference type="EMBL" id="KIM21624.1"/>
    </source>
</evidence>
<dbReference type="AlphaFoldDB" id="A0A0C3ANP1"/>
<reference evidence="3" key="2">
    <citation type="submission" date="2015-01" db="EMBL/GenBank/DDBJ databases">
        <title>Evolutionary Origins and Diversification of the Mycorrhizal Mutualists.</title>
        <authorList>
            <consortium name="DOE Joint Genome Institute"/>
            <consortium name="Mycorrhizal Genomics Consortium"/>
            <person name="Kohler A."/>
            <person name="Kuo A."/>
            <person name="Nagy L.G."/>
            <person name="Floudas D."/>
            <person name="Copeland A."/>
            <person name="Barry K.W."/>
            <person name="Cichocki N."/>
            <person name="Veneault-Fourrey C."/>
            <person name="LaButti K."/>
            <person name="Lindquist E.A."/>
            <person name="Lipzen A."/>
            <person name="Lundell T."/>
            <person name="Morin E."/>
            <person name="Murat C."/>
            <person name="Riley R."/>
            <person name="Ohm R."/>
            <person name="Sun H."/>
            <person name="Tunlid A."/>
            <person name="Henrissat B."/>
            <person name="Grigoriev I.V."/>
            <person name="Hibbett D.S."/>
            <person name="Martin F."/>
        </authorList>
    </citation>
    <scope>NUCLEOTIDE SEQUENCE [LARGE SCALE GENOMIC DNA]</scope>
    <source>
        <strain evidence="3">MAFF 305830</strain>
    </source>
</reference>
<evidence type="ECO:0000256" key="1">
    <source>
        <dbReference type="SAM" id="MobiDB-lite"/>
    </source>
</evidence>
<organism evidence="2 3">
    <name type="scientific">Serendipita vermifera MAFF 305830</name>
    <dbReference type="NCBI Taxonomy" id="933852"/>
    <lineage>
        <taxon>Eukaryota</taxon>
        <taxon>Fungi</taxon>
        <taxon>Dikarya</taxon>
        <taxon>Basidiomycota</taxon>
        <taxon>Agaricomycotina</taxon>
        <taxon>Agaricomycetes</taxon>
        <taxon>Sebacinales</taxon>
        <taxon>Serendipitaceae</taxon>
        <taxon>Serendipita</taxon>
    </lineage>
</organism>
<reference evidence="2 3" key="1">
    <citation type="submission" date="2014-04" db="EMBL/GenBank/DDBJ databases">
        <authorList>
            <consortium name="DOE Joint Genome Institute"/>
            <person name="Kuo A."/>
            <person name="Zuccaro A."/>
            <person name="Kohler A."/>
            <person name="Nagy L.G."/>
            <person name="Floudas D."/>
            <person name="Copeland A."/>
            <person name="Barry K.W."/>
            <person name="Cichocki N."/>
            <person name="Veneault-Fourrey C."/>
            <person name="LaButti K."/>
            <person name="Lindquist E.A."/>
            <person name="Lipzen A."/>
            <person name="Lundell T."/>
            <person name="Morin E."/>
            <person name="Murat C."/>
            <person name="Sun H."/>
            <person name="Tunlid A."/>
            <person name="Henrissat B."/>
            <person name="Grigoriev I.V."/>
            <person name="Hibbett D.S."/>
            <person name="Martin F."/>
            <person name="Nordberg H.P."/>
            <person name="Cantor M.N."/>
            <person name="Hua S.X."/>
        </authorList>
    </citation>
    <scope>NUCLEOTIDE SEQUENCE [LARGE SCALE GENOMIC DNA]</scope>
    <source>
        <strain evidence="2 3">MAFF 305830</strain>
    </source>
</reference>
<evidence type="ECO:0000313" key="3">
    <source>
        <dbReference type="Proteomes" id="UP000054097"/>
    </source>
</evidence>
<protein>
    <submittedName>
        <fullName evidence="2">Uncharacterized protein</fullName>
    </submittedName>
</protein>
<dbReference type="EMBL" id="KN824376">
    <property type="protein sequence ID" value="KIM21624.1"/>
    <property type="molecule type" value="Genomic_DNA"/>
</dbReference>
<proteinExistence type="predicted"/>
<name>A0A0C3ANP1_SERVB</name>
<gene>
    <name evidence="2" type="ORF">M408DRAFT_29386</name>
</gene>